<dbReference type="Proteomes" id="UP000007590">
    <property type="component" value="Chromosome"/>
</dbReference>
<evidence type="ECO:0000313" key="2">
    <source>
        <dbReference type="EMBL" id="AFD07986.1"/>
    </source>
</evidence>
<dbReference type="HOGENOM" id="CLU_3011942_0_0_10"/>
<dbReference type="AlphaFoldDB" id="H8KNI8"/>
<gene>
    <name evidence="2" type="ordered locus">Solca_2967</name>
</gene>
<organism evidence="2 3">
    <name type="scientific">Solitalea canadensis (strain ATCC 29591 / DSM 3403 / JCM 21819 / LMG 8368 / NBRC 15130 / NCIMB 12057 / USAM 9D)</name>
    <name type="common">Flexibacter canadensis</name>
    <dbReference type="NCBI Taxonomy" id="929556"/>
    <lineage>
        <taxon>Bacteria</taxon>
        <taxon>Pseudomonadati</taxon>
        <taxon>Bacteroidota</taxon>
        <taxon>Sphingobacteriia</taxon>
        <taxon>Sphingobacteriales</taxon>
        <taxon>Sphingobacteriaceae</taxon>
        <taxon>Solitalea</taxon>
    </lineage>
</organism>
<dbReference type="KEGG" id="scn:Solca_2967"/>
<dbReference type="EMBL" id="CP003349">
    <property type="protein sequence ID" value="AFD07986.1"/>
    <property type="molecule type" value="Genomic_DNA"/>
</dbReference>
<dbReference type="RefSeq" id="WP_014681213.1">
    <property type="nucleotide sequence ID" value="NC_017770.1"/>
</dbReference>
<evidence type="ECO:0000256" key="1">
    <source>
        <dbReference type="SAM" id="Phobius"/>
    </source>
</evidence>
<sequence length="56" mass="6469">MNLDLETKKEVSLILLFLLLILTITINFIDHWKNDRLSLPVSTEQQTTKTIGTLKN</sequence>
<keyword evidence="3" id="KW-1185">Reference proteome</keyword>
<evidence type="ECO:0000313" key="3">
    <source>
        <dbReference type="Proteomes" id="UP000007590"/>
    </source>
</evidence>
<dbReference type="STRING" id="929556.Solca_2967"/>
<accession>H8KNI8</accession>
<proteinExistence type="predicted"/>
<keyword evidence="1" id="KW-0812">Transmembrane</keyword>
<protein>
    <submittedName>
        <fullName evidence="2">Uncharacterized protein</fullName>
    </submittedName>
</protein>
<feature type="transmembrane region" description="Helical" evidence="1">
    <location>
        <begin position="12"/>
        <end position="29"/>
    </location>
</feature>
<keyword evidence="1" id="KW-0472">Membrane</keyword>
<name>H8KNI8_SOLCM</name>
<reference evidence="2" key="1">
    <citation type="submission" date="2012-02" db="EMBL/GenBank/DDBJ databases">
        <title>The complete genome of Solitalea canadensis DSM 3403.</title>
        <authorList>
            <consortium name="US DOE Joint Genome Institute (JGI-PGF)"/>
            <person name="Lucas S."/>
            <person name="Copeland A."/>
            <person name="Lapidus A."/>
            <person name="Glavina del Rio T."/>
            <person name="Dalin E."/>
            <person name="Tice H."/>
            <person name="Bruce D."/>
            <person name="Goodwin L."/>
            <person name="Pitluck S."/>
            <person name="Peters L."/>
            <person name="Ovchinnikova G."/>
            <person name="Lu M."/>
            <person name="Kyrpides N."/>
            <person name="Mavromatis K."/>
            <person name="Ivanova N."/>
            <person name="Brettin T."/>
            <person name="Detter J.C."/>
            <person name="Han C."/>
            <person name="Larimer F."/>
            <person name="Land M."/>
            <person name="Hauser L."/>
            <person name="Markowitz V."/>
            <person name="Cheng J.-F."/>
            <person name="Hugenholtz P."/>
            <person name="Woyke T."/>
            <person name="Wu D."/>
            <person name="Spring S."/>
            <person name="Schroeder M."/>
            <person name="Kopitz M."/>
            <person name="Brambilla E."/>
            <person name="Klenk H.-P."/>
            <person name="Eisen J.A."/>
        </authorList>
    </citation>
    <scope>NUCLEOTIDE SEQUENCE</scope>
    <source>
        <strain evidence="2">DSM 3403</strain>
    </source>
</reference>
<keyword evidence="1" id="KW-1133">Transmembrane helix</keyword>